<organism evidence="4">
    <name type="scientific">Tanacetum cinerariifolium</name>
    <name type="common">Dalmatian daisy</name>
    <name type="synonym">Chrysanthemum cinerariifolium</name>
    <dbReference type="NCBI Taxonomy" id="118510"/>
    <lineage>
        <taxon>Eukaryota</taxon>
        <taxon>Viridiplantae</taxon>
        <taxon>Streptophyta</taxon>
        <taxon>Embryophyta</taxon>
        <taxon>Tracheophyta</taxon>
        <taxon>Spermatophyta</taxon>
        <taxon>Magnoliopsida</taxon>
        <taxon>eudicotyledons</taxon>
        <taxon>Gunneridae</taxon>
        <taxon>Pentapetalae</taxon>
        <taxon>asterids</taxon>
        <taxon>campanulids</taxon>
        <taxon>Asterales</taxon>
        <taxon>Asteraceae</taxon>
        <taxon>Asteroideae</taxon>
        <taxon>Anthemideae</taxon>
        <taxon>Anthemidinae</taxon>
        <taxon>Tanacetum</taxon>
    </lineage>
</organism>
<dbReference type="InterPro" id="IPR021109">
    <property type="entry name" value="Peptidase_aspartic_dom_sf"/>
</dbReference>
<dbReference type="EMBL" id="BKCJ010002196">
    <property type="protein sequence ID" value="GEU46927.1"/>
    <property type="molecule type" value="Genomic_DNA"/>
</dbReference>
<dbReference type="Pfam" id="PF24626">
    <property type="entry name" value="SH3_Tf2-1"/>
    <property type="match status" value="1"/>
</dbReference>
<keyword evidence="4" id="KW-0695">RNA-directed DNA polymerase</keyword>
<keyword evidence="1" id="KW-0479">Metal-binding</keyword>
<dbReference type="GO" id="GO:0003964">
    <property type="term" value="F:RNA-directed DNA polymerase activity"/>
    <property type="evidence" value="ECO:0007669"/>
    <property type="project" value="UniProtKB-KW"/>
</dbReference>
<feature type="compositionally biased region" description="Gly residues" evidence="2">
    <location>
        <begin position="124"/>
        <end position="134"/>
    </location>
</feature>
<proteinExistence type="predicted"/>
<dbReference type="SUPFAM" id="SSF56672">
    <property type="entry name" value="DNA/RNA polymerases"/>
    <property type="match status" value="1"/>
</dbReference>
<feature type="compositionally biased region" description="Low complexity" evidence="2">
    <location>
        <begin position="135"/>
        <end position="144"/>
    </location>
</feature>
<sequence length="746" mass="84108">MVVLPQRIDDLTNGKSDKRKIDKGKSENGLIAESFDWDAKSVSLKDEGTTKIRAFMGIAEDEPSVGKADARSQQWVNITMKKDITQGCIEVDGHHDILYLYNDVKDDNPKCYLACCRIMRTGTGGRTSRGGSRTGGRSNNQGNGRIDGQGGHVGGPGNQGGNGNQNGIVGNDNIQSNVGNIMVNKNRVGYTYKEFLACNPNIYDGKGGVVVYTRWIEKMEWDSQIHTLGREVAVGMVAEMELKTIQKAVQLAGTLTDEALRNGYIKKNHEKRESEREPSKDRNVGDDNKRTRTENAFALTTNLVRRVNTGTVPNSTTCSTYHPPGAPCHTSFNSNRPGYFAKDCRVVTRNVNPINVRNLTAKACYECGSTNHFQTACPWLNQVQRLGETIRIKLWLLMRVKVMETKRNRHGIEPIDLGFSYEIDIASGQLVEIDKVIKGCKLEIGGHVFDINLIPFGSGSFNVIIGMDWLSDHKVEIICQEKVVRIPLLDSKVLRVLGEKLEENVRPLMSAKAKEKNQEEIVVVPNFLKEDHEEHLGLVLELLKKEKLYAKFSKCEFWLQEVQFLRHVNNDDRIHVDPSKIKIEVFSDYDCEIRYHSGKANSVADALSRKAEVEEGQLIGPELVQETTKKISQIKDRLKAACDRQKSVVCFKKKGKLAPRFVRPFEITKQIGPVAYRLRLPEEFNDVHDTFHVSNLKKCWADPTLKVPVDKIQVDAKLNFVKEPVEILERELKKIKRSRITIVKVQ</sequence>
<keyword evidence="4" id="KW-0808">Transferase</keyword>
<feature type="region of interest" description="Disordered" evidence="2">
    <location>
        <begin position="124"/>
        <end position="171"/>
    </location>
</feature>
<evidence type="ECO:0000256" key="2">
    <source>
        <dbReference type="SAM" id="MobiDB-lite"/>
    </source>
</evidence>
<dbReference type="PANTHER" id="PTHR46148">
    <property type="entry name" value="CHROMO DOMAIN-CONTAINING PROTEIN"/>
    <property type="match status" value="1"/>
</dbReference>
<feature type="compositionally biased region" description="Gly residues" evidence="2">
    <location>
        <begin position="145"/>
        <end position="164"/>
    </location>
</feature>
<evidence type="ECO:0000259" key="3">
    <source>
        <dbReference type="PROSITE" id="PS50158"/>
    </source>
</evidence>
<accession>A0A6L2KDW8</accession>
<evidence type="ECO:0000313" key="4">
    <source>
        <dbReference type="EMBL" id="GEU46927.1"/>
    </source>
</evidence>
<dbReference type="GO" id="GO:0003676">
    <property type="term" value="F:nucleic acid binding"/>
    <property type="evidence" value="ECO:0007669"/>
    <property type="project" value="InterPro"/>
</dbReference>
<name>A0A6L2KDW8_TANCI</name>
<dbReference type="Gene3D" id="2.40.70.10">
    <property type="entry name" value="Acid Proteases"/>
    <property type="match status" value="1"/>
</dbReference>
<comment type="caution">
    <text evidence="4">The sequence shown here is derived from an EMBL/GenBank/DDBJ whole genome shotgun (WGS) entry which is preliminary data.</text>
</comment>
<dbReference type="PANTHER" id="PTHR46148:SF59">
    <property type="entry name" value="NUCLEOTIDYLTRANSFERASE, RIBONUCLEASE H"/>
    <property type="match status" value="1"/>
</dbReference>
<feature type="compositionally biased region" description="Basic and acidic residues" evidence="2">
    <location>
        <begin position="270"/>
        <end position="292"/>
    </location>
</feature>
<dbReference type="InterPro" id="IPR043128">
    <property type="entry name" value="Rev_trsase/Diguanyl_cyclase"/>
</dbReference>
<dbReference type="GO" id="GO:0008270">
    <property type="term" value="F:zinc ion binding"/>
    <property type="evidence" value="ECO:0007669"/>
    <property type="project" value="UniProtKB-KW"/>
</dbReference>
<dbReference type="InterPro" id="IPR001878">
    <property type="entry name" value="Znf_CCHC"/>
</dbReference>
<keyword evidence="4" id="KW-0548">Nucleotidyltransferase</keyword>
<keyword evidence="1" id="KW-0862">Zinc</keyword>
<feature type="domain" description="CCHC-type" evidence="3">
    <location>
        <begin position="364"/>
        <end position="378"/>
    </location>
</feature>
<dbReference type="Pfam" id="PF08284">
    <property type="entry name" value="RVP_2"/>
    <property type="match status" value="1"/>
</dbReference>
<protein>
    <submittedName>
        <fullName evidence="4">Putative reverse transcriptase domain-containing protein</fullName>
    </submittedName>
</protein>
<dbReference type="CDD" id="cd00303">
    <property type="entry name" value="retropepsin_like"/>
    <property type="match status" value="1"/>
</dbReference>
<dbReference type="AlphaFoldDB" id="A0A6L2KDW8"/>
<dbReference type="Gene3D" id="4.10.60.10">
    <property type="entry name" value="Zinc finger, CCHC-type"/>
    <property type="match status" value="1"/>
</dbReference>
<gene>
    <name evidence="4" type="ORF">Tci_018905</name>
</gene>
<feature type="region of interest" description="Disordered" evidence="2">
    <location>
        <begin position="263"/>
        <end position="292"/>
    </location>
</feature>
<keyword evidence="1" id="KW-0863">Zinc-finger</keyword>
<reference evidence="4" key="1">
    <citation type="journal article" date="2019" name="Sci. Rep.">
        <title>Draft genome of Tanacetum cinerariifolium, the natural source of mosquito coil.</title>
        <authorList>
            <person name="Yamashiro T."/>
            <person name="Shiraishi A."/>
            <person name="Satake H."/>
            <person name="Nakayama K."/>
        </authorList>
    </citation>
    <scope>NUCLEOTIDE SEQUENCE</scope>
</reference>
<dbReference type="InterPro" id="IPR043502">
    <property type="entry name" value="DNA/RNA_pol_sf"/>
</dbReference>
<dbReference type="Gene3D" id="3.30.70.270">
    <property type="match status" value="1"/>
</dbReference>
<dbReference type="PROSITE" id="PS50158">
    <property type="entry name" value="ZF_CCHC"/>
    <property type="match status" value="1"/>
</dbReference>
<evidence type="ECO:0000256" key="1">
    <source>
        <dbReference type="PROSITE-ProRule" id="PRU00047"/>
    </source>
</evidence>
<dbReference type="InterPro" id="IPR056924">
    <property type="entry name" value="SH3_Tf2-1"/>
</dbReference>